<keyword evidence="1" id="KW-0812">Transmembrane</keyword>
<organism evidence="3 4">
    <name type="scientific">Halomicrobium mukohataei</name>
    <dbReference type="NCBI Taxonomy" id="57705"/>
    <lineage>
        <taxon>Archaea</taxon>
        <taxon>Methanobacteriati</taxon>
        <taxon>Methanobacteriota</taxon>
        <taxon>Stenosarchaea group</taxon>
        <taxon>Halobacteria</taxon>
        <taxon>Halobacteriales</taxon>
        <taxon>Haloarculaceae</taxon>
        <taxon>Halomicrobium</taxon>
    </lineage>
</organism>
<gene>
    <name evidence="3" type="ORF">GOC74_08765</name>
</gene>
<protein>
    <recommendedName>
        <fullName evidence="2">DUF7978 domain-containing protein</fullName>
    </recommendedName>
</protein>
<sequence>MKETVRELGPAAGSGIGAYVLGYVFTYVLSGPAVEESSLNQIVEAVGDGGVAWKLVGWVFYNAHGVTTTIDIDIPFLGGTEVLNYIAQGDALSPVLYVLPPALLIAAGLFGARMADASDVGDAVRTGGAVTAGYLPLAIVGAVLFTVTVDSSSGGPTLVPAIGLAGLVYPLVFGSIGAGIGATLASSGR</sequence>
<feature type="domain" description="DUF7978" evidence="2">
    <location>
        <begin position="3"/>
        <end position="183"/>
    </location>
</feature>
<keyword evidence="1" id="KW-0472">Membrane</keyword>
<accession>A0A847UEV7</accession>
<evidence type="ECO:0000313" key="3">
    <source>
        <dbReference type="EMBL" id="NLV10020.1"/>
    </source>
</evidence>
<feature type="transmembrane region" description="Helical" evidence="1">
    <location>
        <begin position="161"/>
        <end position="185"/>
    </location>
</feature>
<dbReference type="Pfam" id="PF25933">
    <property type="entry name" value="DUF7978"/>
    <property type="match status" value="1"/>
</dbReference>
<feature type="transmembrane region" description="Helical" evidence="1">
    <location>
        <begin position="95"/>
        <end position="115"/>
    </location>
</feature>
<proteinExistence type="predicted"/>
<dbReference type="Proteomes" id="UP000608662">
    <property type="component" value="Unassembled WGS sequence"/>
</dbReference>
<comment type="caution">
    <text evidence="3">The sequence shown here is derived from an EMBL/GenBank/DDBJ whole genome shotgun (WGS) entry which is preliminary data.</text>
</comment>
<evidence type="ECO:0000256" key="1">
    <source>
        <dbReference type="SAM" id="Phobius"/>
    </source>
</evidence>
<feature type="transmembrane region" description="Helical" evidence="1">
    <location>
        <begin position="12"/>
        <end position="30"/>
    </location>
</feature>
<dbReference type="GeneID" id="94362164"/>
<reference evidence="3" key="1">
    <citation type="submission" date="2019-12" db="EMBL/GenBank/DDBJ databases">
        <title>Whole-genome sequence of Halomicrobium mukohataei pws1.</title>
        <authorList>
            <person name="Verma D.K."/>
            <person name="Gopal K."/>
            <person name="Prasad E.S."/>
        </authorList>
    </citation>
    <scope>NUCLEOTIDE SEQUENCE</scope>
    <source>
        <strain evidence="3">Pws1</strain>
    </source>
</reference>
<feature type="transmembrane region" description="Helical" evidence="1">
    <location>
        <begin position="127"/>
        <end position="149"/>
    </location>
</feature>
<dbReference type="AlphaFoldDB" id="A0A847UEV7"/>
<dbReference type="RefSeq" id="WP_153552863.1">
    <property type="nucleotide sequence ID" value="NZ_WOYG01000001.1"/>
</dbReference>
<dbReference type="OrthoDB" id="270777at2157"/>
<name>A0A847UEV7_9EURY</name>
<evidence type="ECO:0000313" key="4">
    <source>
        <dbReference type="Proteomes" id="UP000608662"/>
    </source>
</evidence>
<dbReference type="EMBL" id="WOYG01000001">
    <property type="protein sequence ID" value="NLV10020.1"/>
    <property type="molecule type" value="Genomic_DNA"/>
</dbReference>
<evidence type="ECO:0000259" key="2">
    <source>
        <dbReference type="Pfam" id="PF25933"/>
    </source>
</evidence>
<keyword evidence="1" id="KW-1133">Transmembrane helix</keyword>
<dbReference type="InterPro" id="IPR058284">
    <property type="entry name" value="DUF7978"/>
</dbReference>